<dbReference type="Gene3D" id="2.60.120.430">
    <property type="entry name" value="Galactose-binding lectin"/>
    <property type="match status" value="1"/>
</dbReference>
<dbReference type="Gene3D" id="2.60.120.260">
    <property type="entry name" value="Galactose-binding domain-like"/>
    <property type="match status" value="1"/>
</dbReference>
<dbReference type="RefSeq" id="WP_311593449.1">
    <property type="nucleotide sequence ID" value="NZ_JAVRHV010000004.1"/>
</dbReference>
<protein>
    <recommendedName>
        <fullName evidence="3">PKD domain-containing protein</fullName>
    </recommendedName>
</protein>
<dbReference type="InterPro" id="IPR035986">
    <property type="entry name" value="PKD_dom_sf"/>
</dbReference>
<dbReference type="Proteomes" id="UP001252186">
    <property type="component" value="Unassembled WGS sequence"/>
</dbReference>
<proteinExistence type="predicted"/>
<organism evidence="1 2">
    <name type="scientific">Urechidicola vernalis</name>
    <dbReference type="NCBI Taxonomy" id="3075600"/>
    <lineage>
        <taxon>Bacteria</taxon>
        <taxon>Pseudomonadati</taxon>
        <taxon>Bacteroidota</taxon>
        <taxon>Flavobacteriia</taxon>
        <taxon>Flavobacteriales</taxon>
        <taxon>Flavobacteriaceae</taxon>
        <taxon>Urechidicola</taxon>
    </lineage>
</organism>
<reference evidence="1 2" key="1">
    <citation type="submission" date="2023-09" db="EMBL/GenBank/DDBJ databases">
        <authorList>
            <person name="Rey-Velasco X."/>
        </authorList>
    </citation>
    <scope>NUCLEOTIDE SEQUENCE [LARGE SCALE GENOMIC DNA]</scope>
    <source>
        <strain evidence="1 2">P050</strain>
    </source>
</reference>
<dbReference type="SUPFAM" id="SSF49785">
    <property type="entry name" value="Galactose-binding domain-like"/>
    <property type="match status" value="1"/>
</dbReference>
<dbReference type="SUPFAM" id="SSF49299">
    <property type="entry name" value="PKD domain"/>
    <property type="match status" value="1"/>
</dbReference>
<evidence type="ECO:0000313" key="1">
    <source>
        <dbReference type="EMBL" id="MDT0553432.1"/>
    </source>
</evidence>
<sequence>MKAIKYISTFLIALFIFSNCEDDNEDYLIKIDDPTNVTALVTISQDNSGLVTIVPTGDGVSKYNIDFGDGSEKLLNISPGNYSNHIYKEGSYELILTALGLSGNEVSVTIPVTVSFNAPENLEVAIENDPLISKQVNVTATADFAMNYEVYFGEDMEAEPVVANIGEMASYTYTTAGTYTIKVVAMGGAIQTTEYTEEFEVTEILNPLESAPEQPARMESDYIAVYSDDYTVVDGSNYNPDWGQSSQGSSFEEFDLEGDKMLQYINLSYQGIELGANINASMQEFLHIDIWTTNVNSIDIYPLPEGIAAEDEKFVSKELVSQEWTSFDIPLSEFTDQGLTLDNLKQFKFVGTPWAEGTVFIDNIYFYKAPADCEAEVAENIDPSMGNINWTFMTADAAHAFEPFGNISSGIVPNPISDDINSSCNVQQYSKTAGCETWSGVGKALSNPIDLITNVDRIFTMKVLAEDHPTEVTLRLEFEPFPNVDPFAEAVQTISAVGVWEELTFDFSAHNDKTFKSIIVYFDRNNACDDAVYYFDDIVQSGGSTPPPMMGDIMDFEPGSSEFTWAGFGDANFAAIPASVIMNPDASGINTSMNVVEIEKTIGAQTWAGASTDLNGTADFSTATTIDVKVWSPRPNTPILFKMEDSTSPLDGNGNPTVFVEVIANSTMANTWETVSFDLTSDSSFSTSISYDRVILFPDFGNSGNGEKFYFDDITIMIDEGGATISTTQIDLPVDFESSTIDYTLTDFGDNISSIVVDPTSASNTVAQVIKPVVAPLWAGTTIGTEAGFASNIPISLTNSKMTVRVWSPDAGTPIRLKIEDANDPTHTCETEVNTTVAGGWETLEFDFTNQAPGTESLSVGLSNGWIYNKASIFFNFGTDGATAGEKTYYFDDVIFVQ</sequence>
<keyword evidence="2" id="KW-1185">Reference proteome</keyword>
<dbReference type="InterPro" id="IPR008979">
    <property type="entry name" value="Galactose-bd-like_sf"/>
</dbReference>
<accession>A0ABU2Y5E8</accession>
<gene>
    <name evidence="1" type="ORF">RM519_09270</name>
</gene>
<comment type="caution">
    <text evidence="1">The sequence shown here is derived from an EMBL/GenBank/DDBJ whole genome shotgun (WGS) entry which is preliminary data.</text>
</comment>
<evidence type="ECO:0008006" key="3">
    <source>
        <dbReference type="Google" id="ProtNLM"/>
    </source>
</evidence>
<evidence type="ECO:0000313" key="2">
    <source>
        <dbReference type="Proteomes" id="UP001252186"/>
    </source>
</evidence>
<dbReference type="EMBL" id="JAVRHV010000004">
    <property type="protein sequence ID" value="MDT0553432.1"/>
    <property type="molecule type" value="Genomic_DNA"/>
</dbReference>
<name>A0ABU2Y5E8_9FLAO</name>